<keyword evidence="3" id="KW-1185">Reference proteome</keyword>
<feature type="domain" description="GAG-pre-integrase" evidence="1">
    <location>
        <begin position="9"/>
        <end position="63"/>
    </location>
</feature>
<name>A0AA88R3H7_9ASTE</name>
<proteinExistence type="predicted"/>
<sequence length="144" mass="16184">NTVIGGASVSTYASSSNDNSELWHKQLGHLSEGGMLELHKRKLLQGVKSCKFDFCKFCVFGKQKQLEPHLIGLNAFFPSKFRFSSSDRLKNSFEASHTLSIRVTALLLVWEVKLWMCNDLKIIPPEQDFPHSSIMEASAAPDRV</sequence>
<gene>
    <name evidence="2" type="ORF">RJ640_001771</name>
</gene>
<organism evidence="2 3">
    <name type="scientific">Escallonia rubra</name>
    <dbReference type="NCBI Taxonomy" id="112253"/>
    <lineage>
        <taxon>Eukaryota</taxon>
        <taxon>Viridiplantae</taxon>
        <taxon>Streptophyta</taxon>
        <taxon>Embryophyta</taxon>
        <taxon>Tracheophyta</taxon>
        <taxon>Spermatophyta</taxon>
        <taxon>Magnoliopsida</taxon>
        <taxon>eudicotyledons</taxon>
        <taxon>Gunneridae</taxon>
        <taxon>Pentapetalae</taxon>
        <taxon>asterids</taxon>
        <taxon>campanulids</taxon>
        <taxon>Escalloniales</taxon>
        <taxon>Escalloniaceae</taxon>
        <taxon>Escallonia</taxon>
    </lineage>
</organism>
<evidence type="ECO:0000313" key="3">
    <source>
        <dbReference type="Proteomes" id="UP001187471"/>
    </source>
</evidence>
<evidence type="ECO:0000313" key="2">
    <source>
        <dbReference type="EMBL" id="KAK2982054.1"/>
    </source>
</evidence>
<dbReference type="Pfam" id="PF13976">
    <property type="entry name" value="gag_pre-integrs"/>
    <property type="match status" value="1"/>
</dbReference>
<dbReference type="Proteomes" id="UP001187471">
    <property type="component" value="Unassembled WGS sequence"/>
</dbReference>
<protein>
    <recommendedName>
        <fullName evidence="1">GAG-pre-integrase domain-containing protein</fullName>
    </recommendedName>
</protein>
<comment type="caution">
    <text evidence="2">The sequence shown here is derived from an EMBL/GenBank/DDBJ whole genome shotgun (WGS) entry which is preliminary data.</text>
</comment>
<dbReference type="EMBL" id="JAVXUO010001473">
    <property type="protein sequence ID" value="KAK2982054.1"/>
    <property type="molecule type" value="Genomic_DNA"/>
</dbReference>
<dbReference type="AlphaFoldDB" id="A0AA88R3H7"/>
<evidence type="ECO:0000259" key="1">
    <source>
        <dbReference type="Pfam" id="PF13976"/>
    </source>
</evidence>
<dbReference type="InterPro" id="IPR025724">
    <property type="entry name" value="GAG-pre-integrase_dom"/>
</dbReference>
<reference evidence="2" key="1">
    <citation type="submission" date="2022-12" db="EMBL/GenBank/DDBJ databases">
        <title>Draft genome assemblies for two species of Escallonia (Escalloniales).</title>
        <authorList>
            <person name="Chanderbali A."/>
            <person name="Dervinis C."/>
            <person name="Anghel I."/>
            <person name="Soltis D."/>
            <person name="Soltis P."/>
            <person name="Zapata F."/>
        </authorList>
    </citation>
    <scope>NUCLEOTIDE SEQUENCE</scope>
    <source>
        <strain evidence="2">UCBG92.1500</strain>
        <tissue evidence="2">Leaf</tissue>
    </source>
</reference>
<accession>A0AA88R3H7</accession>
<feature type="non-terminal residue" evidence="2">
    <location>
        <position position="1"/>
    </location>
</feature>